<reference evidence="4 5" key="1">
    <citation type="journal article" date="2016" name="Mol. Biol. Evol.">
        <title>Comparative Genomics of Early-Diverging Mushroom-Forming Fungi Provides Insights into the Origins of Lignocellulose Decay Capabilities.</title>
        <authorList>
            <person name="Nagy L.G."/>
            <person name="Riley R."/>
            <person name="Tritt A."/>
            <person name="Adam C."/>
            <person name="Daum C."/>
            <person name="Floudas D."/>
            <person name="Sun H."/>
            <person name="Yadav J.S."/>
            <person name="Pangilinan J."/>
            <person name="Larsson K.H."/>
            <person name="Matsuura K."/>
            <person name="Barry K."/>
            <person name="Labutti K."/>
            <person name="Kuo R."/>
            <person name="Ohm R.A."/>
            <person name="Bhattacharya S.S."/>
            <person name="Shirouzu T."/>
            <person name="Yoshinaga Y."/>
            <person name="Martin F.M."/>
            <person name="Grigoriev I.V."/>
            <person name="Hibbett D.S."/>
        </authorList>
    </citation>
    <scope>NUCLEOTIDE SEQUENCE [LARGE SCALE GENOMIC DNA]</scope>
    <source>
        <strain evidence="4 5">HHB9708</strain>
    </source>
</reference>
<dbReference type="GO" id="GO:0046872">
    <property type="term" value="F:metal ion binding"/>
    <property type="evidence" value="ECO:0007669"/>
    <property type="project" value="InterPro"/>
</dbReference>
<dbReference type="Proteomes" id="UP000076722">
    <property type="component" value="Unassembled WGS sequence"/>
</dbReference>
<evidence type="ECO:0000256" key="2">
    <source>
        <dbReference type="SAM" id="MobiDB-lite"/>
    </source>
</evidence>
<dbReference type="SUPFAM" id="SSF46609">
    <property type="entry name" value="Fe,Mn superoxide dismutase (SOD), N-terminal domain"/>
    <property type="match status" value="1"/>
</dbReference>
<gene>
    <name evidence="4" type="ORF">SISNIDRAFT_462716</name>
</gene>
<proteinExistence type="predicted"/>
<dbReference type="AlphaFoldDB" id="A0A164ZHG3"/>
<feature type="region of interest" description="Disordered" evidence="2">
    <location>
        <begin position="185"/>
        <end position="244"/>
    </location>
</feature>
<accession>A0A164ZHG3</accession>
<evidence type="ECO:0000259" key="3">
    <source>
        <dbReference type="Pfam" id="PF02777"/>
    </source>
</evidence>
<dbReference type="GO" id="GO:0005737">
    <property type="term" value="C:cytoplasm"/>
    <property type="evidence" value="ECO:0007669"/>
    <property type="project" value="TreeGrafter"/>
</dbReference>
<dbReference type="Pfam" id="PF02777">
    <property type="entry name" value="Sod_Fe_C"/>
    <property type="match status" value="2"/>
</dbReference>
<dbReference type="OrthoDB" id="275227at2759"/>
<dbReference type="STRING" id="1314777.A0A164ZHG3"/>
<dbReference type="PANTHER" id="PTHR43595:SF2">
    <property type="entry name" value="SMALL RIBOSOMAL SUBUNIT PROTEIN MS42"/>
    <property type="match status" value="1"/>
</dbReference>
<evidence type="ECO:0000313" key="4">
    <source>
        <dbReference type="EMBL" id="KZS97720.1"/>
    </source>
</evidence>
<keyword evidence="5" id="KW-1185">Reference proteome</keyword>
<protein>
    <submittedName>
        <fullName evidence="4">Manganese and iron superoxide dismutase</fullName>
    </submittedName>
</protein>
<dbReference type="EMBL" id="KV419396">
    <property type="protein sequence ID" value="KZS97720.1"/>
    <property type="molecule type" value="Genomic_DNA"/>
</dbReference>
<feature type="domain" description="Manganese/iron superoxide dismutase C-terminal" evidence="3">
    <location>
        <begin position="132"/>
        <end position="183"/>
    </location>
</feature>
<name>A0A164ZHG3_9AGAM</name>
<dbReference type="Gene3D" id="3.55.40.20">
    <property type="entry name" value="Iron/manganese superoxide dismutase, C-terminal domain"/>
    <property type="match status" value="1"/>
</dbReference>
<evidence type="ECO:0000313" key="5">
    <source>
        <dbReference type="Proteomes" id="UP000076722"/>
    </source>
</evidence>
<comment type="function">
    <text evidence="1">Component of the mitochondrial ribosome (mitoribosome), a dedicated translation machinery responsible for the synthesis of mitochondrial genome-encoded proteins, including at least some of the essential transmembrane subunits of the mitochondrial respiratory chain. The mitoribosomes are attached to the mitochondrial inner membrane and translation products are cotranslationally integrated into the membrane.</text>
</comment>
<organism evidence="4 5">
    <name type="scientific">Sistotremastrum niveocremeum HHB9708</name>
    <dbReference type="NCBI Taxonomy" id="1314777"/>
    <lineage>
        <taxon>Eukaryota</taxon>
        <taxon>Fungi</taxon>
        <taxon>Dikarya</taxon>
        <taxon>Basidiomycota</taxon>
        <taxon>Agaricomycotina</taxon>
        <taxon>Agaricomycetes</taxon>
        <taxon>Sistotremastrales</taxon>
        <taxon>Sistotremastraceae</taxon>
        <taxon>Sertulicium</taxon>
        <taxon>Sertulicium niveocremeum</taxon>
    </lineage>
</organism>
<sequence length="346" mass="38271">MSFQPRQLFKGAAKIRAAASRPAFRRWLHAPRPLHLDVDKGLGDFLTPAGLRMIAVDWQHGMLKRLNDLIRDTDLEDKSLVQTVMLTAGDEDRVMEFNYASQLLNNSFFLDSLDHAPGERVDLYKAQFRHIATANFGSLENMKNSMIAAAMGMTTSGWLWLVVDGEHQLGIVATFGAGTLLVRSRQQRIPPQRPIPRATLPARNSQSSGVTAADAERQSNIASPTSGVARPPPPLNPHSPSRAASNNTVALADANPSYVNSYKSWVSGVTTDPSERGFSQKTGETLNPLLCISIHEHAWLGSDYGIWGKEEYLKRFWSVVDWAKVAENYMAWTPTSQNSSITQLKS</sequence>
<dbReference type="InterPro" id="IPR036314">
    <property type="entry name" value="SOD_C_sf"/>
</dbReference>
<dbReference type="InterPro" id="IPR019832">
    <property type="entry name" value="Mn/Fe_SOD_C"/>
</dbReference>
<feature type="domain" description="Manganese/iron superoxide dismutase C-terminal" evidence="3">
    <location>
        <begin position="284"/>
        <end position="327"/>
    </location>
</feature>
<dbReference type="SUPFAM" id="SSF54719">
    <property type="entry name" value="Fe,Mn superoxide dismutase (SOD), C-terminal domain"/>
    <property type="match status" value="1"/>
</dbReference>
<dbReference type="InterPro" id="IPR036324">
    <property type="entry name" value="Mn/Fe_SOD_N_sf"/>
</dbReference>
<dbReference type="PANTHER" id="PTHR43595">
    <property type="entry name" value="37S RIBOSOMAL PROTEIN S26, MITOCHONDRIAL"/>
    <property type="match status" value="1"/>
</dbReference>
<dbReference type="GO" id="GO:0004784">
    <property type="term" value="F:superoxide dismutase activity"/>
    <property type="evidence" value="ECO:0007669"/>
    <property type="project" value="InterPro"/>
</dbReference>
<evidence type="ECO:0000256" key="1">
    <source>
        <dbReference type="ARBA" id="ARBA00037226"/>
    </source>
</evidence>